<accession>A0A382RMZ6</accession>
<feature type="transmembrane region" description="Helical" evidence="1">
    <location>
        <begin position="74"/>
        <end position="97"/>
    </location>
</feature>
<evidence type="ECO:0000313" key="2">
    <source>
        <dbReference type="EMBL" id="SVC98001.1"/>
    </source>
</evidence>
<keyword evidence="1" id="KW-0472">Membrane</keyword>
<dbReference type="EMBL" id="UINC01122285">
    <property type="protein sequence ID" value="SVC98001.1"/>
    <property type="molecule type" value="Genomic_DNA"/>
</dbReference>
<proteinExistence type="predicted"/>
<organism evidence="2">
    <name type="scientific">marine metagenome</name>
    <dbReference type="NCBI Taxonomy" id="408172"/>
    <lineage>
        <taxon>unclassified sequences</taxon>
        <taxon>metagenomes</taxon>
        <taxon>ecological metagenomes</taxon>
    </lineage>
</organism>
<feature type="transmembrane region" description="Helical" evidence="1">
    <location>
        <begin position="39"/>
        <end position="62"/>
    </location>
</feature>
<gene>
    <name evidence="2" type="ORF">METZ01_LOCUS350855</name>
</gene>
<keyword evidence="1" id="KW-0812">Transmembrane</keyword>
<protein>
    <submittedName>
        <fullName evidence="2">Uncharacterized protein</fullName>
    </submittedName>
</protein>
<name>A0A382RMZ6_9ZZZZ</name>
<reference evidence="2" key="1">
    <citation type="submission" date="2018-05" db="EMBL/GenBank/DDBJ databases">
        <authorList>
            <person name="Lanie J.A."/>
            <person name="Ng W.-L."/>
            <person name="Kazmierczak K.M."/>
            <person name="Andrzejewski T.M."/>
            <person name="Davidsen T.M."/>
            <person name="Wayne K.J."/>
            <person name="Tettelin H."/>
            <person name="Glass J.I."/>
            <person name="Rusch D."/>
            <person name="Podicherti R."/>
            <person name="Tsui H.-C.T."/>
            <person name="Winkler M.E."/>
        </authorList>
    </citation>
    <scope>NUCLEOTIDE SEQUENCE</scope>
</reference>
<sequence>MITIWYLHAELYTVYGPFLKLRDWGPSPTWAIIVQQNRWLVRILAVISIVALSILEIRLAIVSSILQKTVNKRIKLFVLLAGLGLMSGVDFILPGYLRATDDAESYTTISWLIRDIIAQGQLPIWSN</sequence>
<keyword evidence="1" id="KW-1133">Transmembrane helix</keyword>
<feature type="non-terminal residue" evidence="2">
    <location>
        <position position="127"/>
    </location>
</feature>
<evidence type="ECO:0000256" key="1">
    <source>
        <dbReference type="SAM" id="Phobius"/>
    </source>
</evidence>
<dbReference type="AlphaFoldDB" id="A0A382RMZ6"/>